<evidence type="ECO:0000256" key="1">
    <source>
        <dbReference type="SAM" id="MobiDB-lite"/>
    </source>
</evidence>
<proteinExistence type="predicted"/>
<sequence>MVHQSHLQLNLLSSASTNGRMPTRQRRTGWQGDGSSGKFPESLTFGGLRLQNRNSHFWEDVS</sequence>
<accession>A0A4V1DXD0</accession>
<organism evidence="2">
    <name type="scientific">Rhizobium rhizogenes</name>
    <name type="common">Agrobacterium rhizogenes</name>
    <dbReference type="NCBI Taxonomy" id="359"/>
    <lineage>
        <taxon>Bacteria</taxon>
        <taxon>Pseudomonadati</taxon>
        <taxon>Pseudomonadota</taxon>
        <taxon>Alphaproteobacteria</taxon>
        <taxon>Hyphomicrobiales</taxon>
        <taxon>Rhizobiaceae</taxon>
        <taxon>Rhizobium/Agrobacterium group</taxon>
        <taxon>Rhizobium</taxon>
    </lineage>
</organism>
<protein>
    <submittedName>
        <fullName evidence="2">Uncharacterized protein</fullName>
    </submittedName>
</protein>
<reference evidence="2" key="1">
    <citation type="journal article" date="2019" name="Genome Biol. Evol.">
        <title>Evolutionary Relatedness and Classification of Tumour-Inducing and Opine-Catabolic Plasmids in Three Rhizobium rhizogenes Strains Isolated from the Same Crown Gall Tumour.</title>
        <authorList>
            <person name="Kuzmanovic N."/>
            <person name="Pulawska J."/>
        </authorList>
    </citation>
    <scope>NUCLEOTIDE SEQUENCE</scope>
    <source>
        <strain evidence="2">Colt5.8</strain>
        <plasmid evidence="2">pOC-Colt5.8</plasmid>
    </source>
</reference>
<gene>
    <name evidence="2" type="ORF">pOC-C5.8_541</name>
</gene>
<dbReference type="EMBL" id="MK318973">
    <property type="protein sequence ID" value="QCL10717.1"/>
    <property type="molecule type" value="Genomic_DNA"/>
</dbReference>
<feature type="compositionally biased region" description="Low complexity" evidence="1">
    <location>
        <begin position="1"/>
        <end position="16"/>
    </location>
</feature>
<keyword evidence="2" id="KW-0614">Plasmid</keyword>
<feature type="region of interest" description="Disordered" evidence="1">
    <location>
        <begin position="1"/>
        <end position="43"/>
    </location>
</feature>
<name>A0A4V1DXD0_RHIRH</name>
<dbReference type="AlphaFoldDB" id="A0A4V1DXD0"/>
<geneLocation type="plasmid" evidence="2">
    <name>pOC-Colt5.8</name>
</geneLocation>
<evidence type="ECO:0000313" key="2">
    <source>
        <dbReference type="EMBL" id="QCL10717.1"/>
    </source>
</evidence>